<dbReference type="AlphaFoldDB" id="A0A182RUQ9"/>
<dbReference type="Pfam" id="PF20179">
    <property type="entry name" value="MSS51_C"/>
    <property type="match status" value="1"/>
</dbReference>
<evidence type="ECO:0000256" key="1">
    <source>
        <dbReference type="ARBA" id="ARBA00022723"/>
    </source>
</evidence>
<evidence type="ECO:0000256" key="2">
    <source>
        <dbReference type="ARBA" id="ARBA00022771"/>
    </source>
</evidence>
<dbReference type="SUPFAM" id="SSF144232">
    <property type="entry name" value="HIT/MYND zinc finger-like"/>
    <property type="match status" value="2"/>
</dbReference>
<evidence type="ECO:0000256" key="4">
    <source>
        <dbReference type="PROSITE-ProRule" id="PRU00134"/>
    </source>
</evidence>
<dbReference type="InterPro" id="IPR002893">
    <property type="entry name" value="Znf_MYND"/>
</dbReference>
<keyword evidence="3" id="KW-0862">Zinc</keyword>
<evidence type="ECO:0000259" key="5">
    <source>
        <dbReference type="PROSITE" id="PS50865"/>
    </source>
</evidence>
<dbReference type="VEuPathDB" id="VectorBase:AFUN010018"/>
<organism evidence="6">
    <name type="scientific">Anopheles funestus</name>
    <name type="common">African malaria mosquito</name>
    <dbReference type="NCBI Taxonomy" id="62324"/>
    <lineage>
        <taxon>Eukaryota</taxon>
        <taxon>Metazoa</taxon>
        <taxon>Ecdysozoa</taxon>
        <taxon>Arthropoda</taxon>
        <taxon>Hexapoda</taxon>
        <taxon>Insecta</taxon>
        <taxon>Pterygota</taxon>
        <taxon>Neoptera</taxon>
        <taxon>Endopterygota</taxon>
        <taxon>Diptera</taxon>
        <taxon>Nematocera</taxon>
        <taxon>Culicoidea</taxon>
        <taxon>Culicidae</taxon>
        <taxon>Anophelinae</taxon>
        <taxon>Anopheles</taxon>
    </lineage>
</organism>
<keyword evidence="1" id="KW-0479">Metal-binding</keyword>
<dbReference type="InterPro" id="IPR046824">
    <property type="entry name" value="Mss51-like_C"/>
</dbReference>
<dbReference type="PROSITE" id="PS50865">
    <property type="entry name" value="ZF_MYND_2"/>
    <property type="match status" value="2"/>
</dbReference>
<name>A0A182RUQ9_ANOFN</name>
<reference evidence="6" key="1">
    <citation type="submission" date="2020-05" db="UniProtKB">
        <authorList>
            <consortium name="EnsemblMetazoa"/>
        </authorList>
    </citation>
    <scope>IDENTIFICATION</scope>
    <source>
        <strain evidence="6">FUMOZ</strain>
    </source>
</reference>
<dbReference type="GO" id="GO:0008270">
    <property type="term" value="F:zinc ion binding"/>
    <property type="evidence" value="ECO:0007669"/>
    <property type="project" value="UniProtKB-KW"/>
</dbReference>
<dbReference type="EnsemblMetazoa" id="AFUN010018-RA">
    <property type="protein sequence ID" value="AFUN010018-PA"/>
    <property type="gene ID" value="AFUN010018"/>
</dbReference>
<feature type="domain" description="MYND-type" evidence="5">
    <location>
        <begin position="13"/>
        <end position="58"/>
    </location>
</feature>
<evidence type="ECO:0000313" key="6">
    <source>
        <dbReference type="EnsemblMetazoa" id="AFUN010018-PA"/>
    </source>
</evidence>
<feature type="domain" description="MYND-type" evidence="5">
    <location>
        <begin position="128"/>
        <end position="167"/>
    </location>
</feature>
<dbReference type="STRING" id="62324.A0A182RUQ9"/>
<sequence>MMSQYRNFNPNRCNVCFQNSPNEPNEKNKPKFCAKCKLIKYCGKDHQRIDLPIHRKFCSAVHSVLTKSNTDHILRCAEPFLETPFHAEPENKLILMNHINCCSLLLSKILNRPLYNHEQLLINFASLCNVCMEYQSQKLFLCEECQQVAYCSKEHQQSDRDNHSKWCDGLRINFYYDGSPLRFPEIMCSVFSFADCEKFHSQFPKDTFELASAMLLKVIKTSDTQPVKELAQQIEDIKMAGMYSSVGTILYILRKVHLYEEIGNELNLFVLGAEKDHLLFNTVTEAAIFSYLPKLRRLRLFFIGPNLDEAESSVKHFTENRTVEIEKYRCLYHELPENSNLPKPHLAIAFNCGFTEFIGTSKQTWDKTIRNILTIPNLPFAFTSYTQRESFDDASIVESIANKVNETNGEIVYVVRNAVNPFRHPVPLRNPNLDDTNHVLYHENGYLSVCVMH</sequence>
<dbReference type="PROSITE" id="PS01360">
    <property type="entry name" value="ZF_MYND_1"/>
    <property type="match status" value="2"/>
</dbReference>
<dbReference type="PANTHER" id="PTHR28069">
    <property type="entry name" value="GH20023P"/>
    <property type="match status" value="1"/>
</dbReference>
<protein>
    <recommendedName>
        <fullName evidence="5">MYND-type domain-containing protein</fullName>
    </recommendedName>
</protein>
<dbReference type="PANTHER" id="PTHR28069:SF2">
    <property type="entry name" value="GH20023P"/>
    <property type="match status" value="1"/>
</dbReference>
<evidence type="ECO:0000256" key="3">
    <source>
        <dbReference type="ARBA" id="ARBA00022833"/>
    </source>
</evidence>
<dbReference type="Pfam" id="PF01753">
    <property type="entry name" value="zf-MYND"/>
    <property type="match status" value="2"/>
</dbReference>
<keyword evidence="2 4" id="KW-0863">Zinc-finger</keyword>
<dbReference type="Gene3D" id="6.10.140.2220">
    <property type="match status" value="2"/>
</dbReference>
<accession>A0A182RUQ9</accession>
<proteinExistence type="predicted"/>
<dbReference type="VEuPathDB" id="VectorBase:AFUN2_014554"/>